<sequence length="130" mass="15751">MEYNQQQLQPVLGIKKRLNFQNIQKLRNLCNQNLNKVLQIIIIIDKHFELLISKLINYIRVDNKILIYQFKSQLHYQNYGLILDYLKVKFCTSPTIYSREIVFALNKKMKQKVDKLKLINKHFNYQKSLY</sequence>
<protein>
    <submittedName>
        <fullName evidence="1">Uncharacterized protein</fullName>
    </submittedName>
</protein>
<accession>A0A8S1MJK8</accession>
<dbReference type="AlphaFoldDB" id="A0A8S1MJK8"/>
<organism evidence="1 2">
    <name type="scientific">Paramecium sonneborni</name>
    <dbReference type="NCBI Taxonomy" id="65129"/>
    <lineage>
        <taxon>Eukaryota</taxon>
        <taxon>Sar</taxon>
        <taxon>Alveolata</taxon>
        <taxon>Ciliophora</taxon>
        <taxon>Intramacronucleata</taxon>
        <taxon>Oligohymenophorea</taxon>
        <taxon>Peniculida</taxon>
        <taxon>Parameciidae</taxon>
        <taxon>Paramecium</taxon>
    </lineage>
</organism>
<dbReference type="EMBL" id="CAJJDN010000033">
    <property type="protein sequence ID" value="CAD8075304.1"/>
    <property type="molecule type" value="Genomic_DNA"/>
</dbReference>
<evidence type="ECO:0000313" key="2">
    <source>
        <dbReference type="Proteomes" id="UP000692954"/>
    </source>
</evidence>
<proteinExistence type="predicted"/>
<gene>
    <name evidence="1" type="ORF">PSON_ATCC_30995.1.T0330160</name>
</gene>
<name>A0A8S1MJK8_9CILI</name>
<keyword evidence="2" id="KW-1185">Reference proteome</keyword>
<reference evidence="1" key="1">
    <citation type="submission" date="2021-01" db="EMBL/GenBank/DDBJ databases">
        <authorList>
            <consortium name="Genoscope - CEA"/>
            <person name="William W."/>
        </authorList>
    </citation>
    <scope>NUCLEOTIDE SEQUENCE</scope>
</reference>
<dbReference type="Proteomes" id="UP000692954">
    <property type="component" value="Unassembled WGS sequence"/>
</dbReference>
<comment type="caution">
    <text evidence="1">The sequence shown here is derived from an EMBL/GenBank/DDBJ whole genome shotgun (WGS) entry which is preliminary data.</text>
</comment>
<evidence type="ECO:0000313" key="1">
    <source>
        <dbReference type="EMBL" id="CAD8075304.1"/>
    </source>
</evidence>